<proteinExistence type="inferred from homology"/>
<dbReference type="InterPro" id="IPR015421">
    <property type="entry name" value="PyrdxlP-dep_Trfase_major"/>
</dbReference>
<dbReference type="AlphaFoldDB" id="A0A367PSD4"/>
<dbReference type="PIRSF" id="PIRSF000521">
    <property type="entry name" value="Transaminase_4ab_Lys_Orn"/>
    <property type="match status" value="1"/>
</dbReference>
<dbReference type="RefSeq" id="WP_114130211.1">
    <property type="nucleotide sequence ID" value="NZ_CP068436.1"/>
</dbReference>
<dbReference type="PANTHER" id="PTHR45688">
    <property type="match status" value="1"/>
</dbReference>
<comment type="caution">
    <text evidence="5">The sequence shown here is derived from an EMBL/GenBank/DDBJ whole genome shotgun (WGS) entry which is preliminary data.</text>
</comment>
<evidence type="ECO:0000256" key="1">
    <source>
        <dbReference type="ARBA" id="ARBA00001933"/>
    </source>
</evidence>
<dbReference type="InterPro" id="IPR049704">
    <property type="entry name" value="Aminotrans_3_PPA_site"/>
</dbReference>
<reference evidence="5 6" key="1">
    <citation type="submission" date="2018-04" db="EMBL/GenBank/DDBJ databases">
        <title>Cupriavidus necator CR12 genome sequencing and assembly.</title>
        <authorList>
            <person name="Ben Fekih I."/>
            <person name="Mazhar H.S."/>
            <person name="Bello S.K."/>
            <person name="Rensing C."/>
        </authorList>
    </citation>
    <scope>NUCLEOTIDE SEQUENCE [LARGE SCALE GENOMIC DNA]</scope>
    <source>
        <strain evidence="5 6">CR12</strain>
    </source>
</reference>
<dbReference type="Pfam" id="PF00202">
    <property type="entry name" value="Aminotran_3"/>
    <property type="match status" value="1"/>
</dbReference>
<dbReference type="EMBL" id="QDHA01000001">
    <property type="protein sequence ID" value="RCJ10474.1"/>
    <property type="molecule type" value="Genomic_DNA"/>
</dbReference>
<gene>
    <name evidence="5" type="ORF">DDK22_00490</name>
</gene>
<protein>
    <submittedName>
        <fullName evidence="5">Aspartate aminotransferase family protein</fullName>
    </submittedName>
</protein>
<dbReference type="InterPro" id="IPR005814">
    <property type="entry name" value="Aminotrans_3"/>
</dbReference>
<sequence>MKSTTDLNMVNAYIPGRANVGPVTAAMIDRRDALLGPAYRLMYEHPLHIVRGEGVWLIDPEGRRYLDVYNNVASLGHCHPAVTEAICRQVQTLATNTRYLHDTILELAERLLASVPETNLAHLMLTCTGSEANDLAYRIAKVRTGNTGVIVTETAYHGFTDAVSQFSPSLGVTVDLGAHVRLVPAPRLYHAEGADLSERFTRDVEAAIADLRRHGIKPAALIVDSLFTSDGILPEPAGFLKGAVDAIKRAGGLFIADEVQPGFGRTGEHIWGFQRHGVIPDIVTLGKPMGNGQPVAGLLATADALAEFGKNSRYFNTFAGNTVSCAAALAVLDTIEKESLVQHAARVGNILRDGIADLATRHEAIGDVRGVGLFVGVELVSDRASRTPDRELTTRVVNRMRDKGVLLSACAMGHNVLKIRPPLVLSSEQAGIVIETLDEALTQCNPQSGGN</sequence>
<keyword evidence="3 4" id="KW-0663">Pyridoxal phosphate</keyword>
<name>A0A367PSD4_CUPNE</name>
<dbReference type="Gene3D" id="3.40.640.10">
    <property type="entry name" value="Type I PLP-dependent aspartate aminotransferase-like (Major domain)"/>
    <property type="match status" value="1"/>
</dbReference>
<keyword evidence="5" id="KW-0808">Transferase</keyword>
<evidence type="ECO:0000256" key="4">
    <source>
        <dbReference type="RuleBase" id="RU003560"/>
    </source>
</evidence>
<dbReference type="GO" id="GO:0008483">
    <property type="term" value="F:transaminase activity"/>
    <property type="evidence" value="ECO:0007669"/>
    <property type="project" value="UniProtKB-KW"/>
</dbReference>
<dbReference type="Gene3D" id="3.90.1150.10">
    <property type="entry name" value="Aspartate Aminotransferase, domain 1"/>
    <property type="match status" value="1"/>
</dbReference>
<keyword evidence="5" id="KW-0032">Aminotransferase</keyword>
<dbReference type="SUPFAM" id="SSF53383">
    <property type="entry name" value="PLP-dependent transferases"/>
    <property type="match status" value="1"/>
</dbReference>
<accession>A0A367PSD4</accession>
<dbReference type="GO" id="GO:0030170">
    <property type="term" value="F:pyridoxal phosphate binding"/>
    <property type="evidence" value="ECO:0007669"/>
    <property type="project" value="InterPro"/>
</dbReference>
<dbReference type="InterPro" id="IPR015424">
    <property type="entry name" value="PyrdxlP-dep_Trfase"/>
</dbReference>
<dbReference type="Proteomes" id="UP000253501">
    <property type="component" value="Unassembled WGS sequence"/>
</dbReference>
<evidence type="ECO:0000256" key="3">
    <source>
        <dbReference type="ARBA" id="ARBA00022898"/>
    </source>
</evidence>
<organism evidence="5 6">
    <name type="scientific">Cupriavidus necator</name>
    <name type="common">Alcaligenes eutrophus</name>
    <name type="synonym">Ralstonia eutropha</name>
    <dbReference type="NCBI Taxonomy" id="106590"/>
    <lineage>
        <taxon>Bacteria</taxon>
        <taxon>Pseudomonadati</taxon>
        <taxon>Pseudomonadota</taxon>
        <taxon>Betaproteobacteria</taxon>
        <taxon>Burkholderiales</taxon>
        <taxon>Burkholderiaceae</taxon>
        <taxon>Cupriavidus</taxon>
    </lineage>
</organism>
<comment type="similarity">
    <text evidence="2 4">Belongs to the class-III pyridoxal-phosphate-dependent aminotransferase family.</text>
</comment>
<dbReference type="PROSITE" id="PS00600">
    <property type="entry name" value="AA_TRANSFER_CLASS_3"/>
    <property type="match status" value="1"/>
</dbReference>
<evidence type="ECO:0000313" key="6">
    <source>
        <dbReference type="Proteomes" id="UP000253501"/>
    </source>
</evidence>
<dbReference type="CDD" id="cd00610">
    <property type="entry name" value="OAT_like"/>
    <property type="match status" value="1"/>
</dbReference>
<dbReference type="InterPro" id="IPR015422">
    <property type="entry name" value="PyrdxlP-dep_Trfase_small"/>
</dbReference>
<evidence type="ECO:0000313" key="5">
    <source>
        <dbReference type="EMBL" id="RCJ10474.1"/>
    </source>
</evidence>
<evidence type="ECO:0000256" key="2">
    <source>
        <dbReference type="ARBA" id="ARBA00008954"/>
    </source>
</evidence>
<comment type="cofactor">
    <cofactor evidence="1">
        <name>pyridoxal 5'-phosphate</name>
        <dbReference type="ChEBI" id="CHEBI:597326"/>
    </cofactor>
</comment>
<dbReference type="PANTHER" id="PTHR45688:SF13">
    <property type="entry name" value="ALANINE--GLYOXYLATE AMINOTRANSFERASE 2-LIKE"/>
    <property type="match status" value="1"/>
</dbReference>